<protein>
    <submittedName>
        <fullName evidence="2">G-rich RNA sequence binding factor 1</fullName>
    </submittedName>
</protein>
<dbReference type="Proteomes" id="UP000037510">
    <property type="component" value="Unassembled WGS sequence"/>
</dbReference>
<evidence type="ECO:0000256" key="1">
    <source>
        <dbReference type="SAM" id="MobiDB-lite"/>
    </source>
</evidence>
<evidence type="ECO:0000313" key="3">
    <source>
        <dbReference type="Proteomes" id="UP000037510"/>
    </source>
</evidence>
<evidence type="ECO:0000313" key="2">
    <source>
        <dbReference type="EMBL" id="KOB74326.1"/>
    </source>
</evidence>
<dbReference type="AlphaFoldDB" id="A0A0L7LGK6"/>
<accession>A0A0L7LGK6</accession>
<dbReference type="EMBL" id="JTDY01001274">
    <property type="protein sequence ID" value="KOB74326.1"/>
    <property type="molecule type" value="Genomic_DNA"/>
</dbReference>
<reference evidence="2 3" key="1">
    <citation type="journal article" date="2015" name="Genome Biol. Evol.">
        <title>The genome of winter moth (Operophtera brumata) provides a genomic perspective on sexual dimorphism and phenology.</title>
        <authorList>
            <person name="Derks M.F."/>
            <person name="Smit S."/>
            <person name="Salis L."/>
            <person name="Schijlen E."/>
            <person name="Bossers A."/>
            <person name="Mateman C."/>
            <person name="Pijl A.S."/>
            <person name="de Ridder D."/>
            <person name="Groenen M.A."/>
            <person name="Visser M.E."/>
            <person name="Megens H.J."/>
        </authorList>
    </citation>
    <scope>NUCLEOTIDE SEQUENCE [LARGE SCALE GENOMIC DNA]</scope>
    <source>
        <strain evidence="2">WM2013NL</strain>
        <tissue evidence="2">Head and thorax</tissue>
    </source>
</reference>
<sequence>MFLPGLFLNTDGKSRVELLLSYEYQRMWLVERAAWQQRMYPENTTLNVDFVKRYVHTFKANNQPFEKVVSKTHNKRAPGDKAMSYEKDQKKTEGKGK</sequence>
<name>A0A0L7LGK6_OPEBR</name>
<proteinExistence type="predicted"/>
<feature type="compositionally biased region" description="Basic and acidic residues" evidence="1">
    <location>
        <begin position="77"/>
        <end position="97"/>
    </location>
</feature>
<keyword evidence="3" id="KW-1185">Reference proteome</keyword>
<comment type="caution">
    <text evidence="2">The sequence shown here is derived from an EMBL/GenBank/DDBJ whole genome shotgun (WGS) entry which is preliminary data.</text>
</comment>
<organism evidence="2 3">
    <name type="scientific">Operophtera brumata</name>
    <name type="common">Winter moth</name>
    <name type="synonym">Phalaena brumata</name>
    <dbReference type="NCBI Taxonomy" id="104452"/>
    <lineage>
        <taxon>Eukaryota</taxon>
        <taxon>Metazoa</taxon>
        <taxon>Ecdysozoa</taxon>
        <taxon>Arthropoda</taxon>
        <taxon>Hexapoda</taxon>
        <taxon>Insecta</taxon>
        <taxon>Pterygota</taxon>
        <taxon>Neoptera</taxon>
        <taxon>Endopterygota</taxon>
        <taxon>Lepidoptera</taxon>
        <taxon>Glossata</taxon>
        <taxon>Ditrysia</taxon>
        <taxon>Geometroidea</taxon>
        <taxon>Geometridae</taxon>
        <taxon>Larentiinae</taxon>
        <taxon>Operophtera</taxon>
    </lineage>
</organism>
<gene>
    <name evidence="2" type="ORF">OBRU01_09490</name>
</gene>
<feature type="region of interest" description="Disordered" evidence="1">
    <location>
        <begin position="67"/>
        <end position="97"/>
    </location>
</feature>